<feature type="region of interest" description="Disordered" evidence="1">
    <location>
        <begin position="1"/>
        <end position="32"/>
    </location>
</feature>
<evidence type="ECO:0000256" key="1">
    <source>
        <dbReference type="SAM" id="MobiDB-lite"/>
    </source>
</evidence>
<name>A0A9N9L513_9HELO</name>
<dbReference type="EMBL" id="CAJVRL010000084">
    <property type="protein sequence ID" value="CAG8958696.1"/>
    <property type="molecule type" value="Genomic_DNA"/>
</dbReference>
<comment type="caution">
    <text evidence="2">The sequence shown here is derived from an EMBL/GenBank/DDBJ whole genome shotgun (WGS) entry which is preliminary data.</text>
</comment>
<dbReference type="OrthoDB" id="10459515at2759"/>
<gene>
    <name evidence="2" type="ORF">HYFRA_00011538</name>
</gene>
<proteinExistence type="predicted"/>
<reference evidence="2" key="1">
    <citation type="submission" date="2021-07" db="EMBL/GenBank/DDBJ databases">
        <authorList>
            <person name="Durling M."/>
        </authorList>
    </citation>
    <scope>NUCLEOTIDE SEQUENCE</scope>
</reference>
<evidence type="ECO:0000313" key="2">
    <source>
        <dbReference type="EMBL" id="CAG8958696.1"/>
    </source>
</evidence>
<organism evidence="2 3">
    <name type="scientific">Hymenoscyphus fraxineus</name>
    <dbReference type="NCBI Taxonomy" id="746836"/>
    <lineage>
        <taxon>Eukaryota</taxon>
        <taxon>Fungi</taxon>
        <taxon>Dikarya</taxon>
        <taxon>Ascomycota</taxon>
        <taxon>Pezizomycotina</taxon>
        <taxon>Leotiomycetes</taxon>
        <taxon>Helotiales</taxon>
        <taxon>Helotiaceae</taxon>
        <taxon>Hymenoscyphus</taxon>
    </lineage>
</organism>
<evidence type="ECO:0000313" key="3">
    <source>
        <dbReference type="Proteomes" id="UP000696280"/>
    </source>
</evidence>
<dbReference type="Proteomes" id="UP000696280">
    <property type="component" value="Unassembled WGS sequence"/>
</dbReference>
<keyword evidence="3" id="KW-1185">Reference proteome</keyword>
<accession>A0A9N9L513</accession>
<sequence length="335" mass="37630">MSSNTVDTVEKDEKGRFRVPPDTAPPPGGWPTGLKSVNQWMVLELSTEYPEGLPQDFWERIVRVVNEEREAKNIWESEEKGKAAMEEVLQKSRERLEKLPRYWKDGKFTNEKWTNNFISVRRLPPPDWMKDSVTQSFYVWRQNRDEVSNKRYLQALESGEMHHEFFKTLRRKEREEREAQDKDGTPPACDLCEGQSCPSQTSTSVGLLNAGAKRGPKKATAKGVKPVGVTKKAPAVKKPSVATKAKGAVKKTEGAITGNAAKKAEGAITGNATMKLLPRRRMANGASHGCSGSRQCRLRRRDTQLESDTSQICQYSGLAVTIGSLVKPHIHRSFY</sequence>
<protein>
    <submittedName>
        <fullName evidence="2">Uncharacterized protein</fullName>
    </submittedName>
</protein>
<dbReference type="AlphaFoldDB" id="A0A9N9L513"/>